<evidence type="ECO:0000256" key="1">
    <source>
        <dbReference type="SAM" id="Phobius"/>
    </source>
</evidence>
<dbReference type="PATRIC" id="fig|389348.3.peg.1326"/>
<proteinExistence type="predicted"/>
<keyword evidence="1" id="KW-0812">Transmembrane</keyword>
<dbReference type="RefSeq" id="WP_059060910.1">
    <property type="nucleotide sequence ID" value="NZ_LN879502.1"/>
</dbReference>
<keyword evidence="1" id="KW-1133">Transmembrane helix</keyword>
<dbReference type="InParanoid" id="A0A0U5JCJ7"/>
<evidence type="ECO:0000313" key="2">
    <source>
        <dbReference type="EMBL" id="CUI16813.1"/>
    </source>
</evidence>
<organism evidence="2 3">
    <name type="scientific">Candidatus Protochlamydia naegleriophila</name>
    <dbReference type="NCBI Taxonomy" id="389348"/>
    <lineage>
        <taxon>Bacteria</taxon>
        <taxon>Pseudomonadati</taxon>
        <taxon>Chlamydiota</taxon>
        <taxon>Chlamydiia</taxon>
        <taxon>Parachlamydiales</taxon>
        <taxon>Parachlamydiaceae</taxon>
        <taxon>Candidatus Protochlamydia</taxon>
    </lineage>
</organism>
<dbReference type="AlphaFoldDB" id="A0A0U5JCJ7"/>
<name>A0A0U5JCJ7_9BACT</name>
<accession>A0A0U5JCJ7</accession>
<keyword evidence="3" id="KW-1185">Reference proteome</keyword>
<reference evidence="3" key="1">
    <citation type="submission" date="2015-09" db="EMBL/GenBank/DDBJ databases">
        <authorList>
            <person name="Bertelli C."/>
        </authorList>
    </citation>
    <scope>NUCLEOTIDE SEQUENCE [LARGE SCALE GENOMIC DNA]</scope>
    <source>
        <strain evidence="3">KNic</strain>
    </source>
</reference>
<dbReference type="SUPFAM" id="SSF52266">
    <property type="entry name" value="SGNH hydrolase"/>
    <property type="match status" value="1"/>
</dbReference>
<dbReference type="EMBL" id="LN879502">
    <property type="protein sequence ID" value="CUI16813.1"/>
    <property type="molecule type" value="Genomic_DNA"/>
</dbReference>
<dbReference type="STRING" id="389348.PNK_1196"/>
<gene>
    <name evidence="2" type="ORF">PNK_1196</name>
</gene>
<dbReference type="KEGG" id="pnl:PNK_1196"/>
<keyword evidence="1" id="KW-0472">Membrane</keyword>
<sequence>MNQHSNRRFVAIFLLTFAIPTLFVALVNWIIDPFDFYRSPTLQSVNAVKVSLSTQQRLYRSLEMVRQNVDVFFLGSSRVMAGIDPEDFNLLTGKKAYNAGFAGASMEEIYHYFEHLLYHQPNLKTVIVGLDLFGFGKNKKPGVDFSLERLQSGVFSLKSSLSLLFSKSALKSSYETWKENRSEQATPFFLANGLYNHPPVPSKPSGMRLQENFEFLEVLFSSTDVYRYYRLDQEKINCFQKLVQRCQEKGIELRVFISPTQAIYWEALYRKGLWPVLEELKRSLSAIYPIWDFSGFNCVTTSSLEDKQSLYYECSHYKPVVGKMILDKIFNEANAAVDFGYLLTSRTIEDILKNIRADRKQWINAEPALLEAMQTFYPLHD</sequence>
<feature type="transmembrane region" description="Helical" evidence="1">
    <location>
        <begin position="9"/>
        <end position="31"/>
    </location>
</feature>
<dbReference type="Proteomes" id="UP000069902">
    <property type="component" value="Chromosome cPNK"/>
</dbReference>
<protein>
    <submittedName>
        <fullName evidence="2">Putative secreted protein</fullName>
    </submittedName>
</protein>
<evidence type="ECO:0000313" key="3">
    <source>
        <dbReference type="Proteomes" id="UP000069902"/>
    </source>
</evidence>